<dbReference type="InterPro" id="IPR058240">
    <property type="entry name" value="rSAM_sf"/>
</dbReference>
<dbReference type="NCBIfam" id="TIGR03821">
    <property type="entry name" value="EFP_modif_epmB"/>
    <property type="match status" value="1"/>
</dbReference>
<keyword evidence="12" id="KW-0413">Isomerase</keyword>
<dbReference type="PIRSF" id="PIRSF004911">
    <property type="entry name" value="DUF160"/>
    <property type="match status" value="1"/>
</dbReference>
<dbReference type="GO" id="GO:0016853">
    <property type="term" value="F:isomerase activity"/>
    <property type="evidence" value="ECO:0007669"/>
    <property type="project" value="UniProtKB-KW"/>
</dbReference>
<dbReference type="GO" id="GO:0046872">
    <property type="term" value="F:metal ion binding"/>
    <property type="evidence" value="ECO:0007669"/>
    <property type="project" value="UniProtKB-KW"/>
</dbReference>
<feature type="domain" description="Radical SAM core" evidence="16">
    <location>
        <begin position="106"/>
        <end position="318"/>
    </location>
</feature>
<proteinExistence type="inferred from homology"/>
<feature type="modified residue" description="N6-(pyridoxal phosphate)lysine" evidence="15">
    <location>
        <position position="332"/>
    </location>
</feature>
<accession>A0A4R1K1Z3</accession>
<dbReference type="PANTHER" id="PTHR30538">
    <property type="entry name" value="LYSINE 2,3-AMINOMUTASE-RELATED"/>
    <property type="match status" value="1"/>
</dbReference>
<comment type="cofactor">
    <cofactor evidence="2 15">
        <name>pyridoxal 5'-phosphate</name>
        <dbReference type="ChEBI" id="CHEBI:597326"/>
    </cofactor>
</comment>
<comment type="cofactor">
    <cofactor evidence="3">
        <name>[4Fe-4S] cluster</name>
        <dbReference type="ChEBI" id="CHEBI:49883"/>
    </cofactor>
</comment>
<keyword evidence="6 14" id="KW-0004">4Fe-4S</keyword>
<dbReference type="SFLD" id="SFLDS00029">
    <property type="entry name" value="Radical_SAM"/>
    <property type="match status" value="1"/>
</dbReference>
<evidence type="ECO:0000256" key="10">
    <source>
        <dbReference type="ARBA" id="ARBA00023004"/>
    </source>
</evidence>
<keyword evidence="18" id="KW-1185">Reference proteome</keyword>
<evidence type="ECO:0000256" key="12">
    <source>
        <dbReference type="ARBA" id="ARBA00023235"/>
    </source>
</evidence>
<dbReference type="Gene3D" id="3.20.20.70">
    <property type="entry name" value="Aldolase class I"/>
    <property type="match status" value="1"/>
</dbReference>
<evidence type="ECO:0000256" key="11">
    <source>
        <dbReference type="ARBA" id="ARBA00023014"/>
    </source>
</evidence>
<feature type="binding site" evidence="14">
    <location>
        <position position="120"/>
    </location>
    <ligand>
        <name>[4Fe-4S] cluster</name>
        <dbReference type="ChEBI" id="CHEBI:49883"/>
        <note>4Fe-4S-S-AdoMet</note>
    </ligand>
</feature>
<evidence type="ECO:0000256" key="2">
    <source>
        <dbReference type="ARBA" id="ARBA00001933"/>
    </source>
</evidence>
<dbReference type="PANTHER" id="PTHR30538:SF1">
    <property type="entry name" value="L-LYSINE 2,3-AMINOMUTASE"/>
    <property type="match status" value="1"/>
</dbReference>
<dbReference type="NCBIfam" id="TIGR00238">
    <property type="entry name" value="KamA family radical SAM protein"/>
    <property type="match status" value="1"/>
</dbReference>
<evidence type="ECO:0000313" key="17">
    <source>
        <dbReference type="EMBL" id="TCK57930.1"/>
    </source>
</evidence>
<dbReference type="OrthoDB" id="9770937at2"/>
<comment type="similarity">
    <text evidence="4">Belongs to the radical SAM superfamily. KamA family.</text>
</comment>
<evidence type="ECO:0000256" key="13">
    <source>
        <dbReference type="ARBA" id="ARBA00030756"/>
    </source>
</evidence>
<dbReference type="InterPro" id="IPR022462">
    <property type="entry name" value="EpmB"/>
</dbReference>
<keyword evidence="8 14" id="KW-0479">Metal-binding</keyword>
<name>A0A4R1K1Z3_9GAMM</name>
<comment type="caution">
    <text evidence="17">The sequence shown here is derived from an EMBL/GenBank/DDBJ whole genome shotgun (WGS) entry which is preliminary data.</text>
</comment>
<dbReference type="RefSeq" id="WP_131912459.1">
    <property type="nucleotide sequence ID" value="NZ_OU594967.1"/>
</dbReference>
<dbReference type="Proteomes" id="UP000295565">
    <property type="component" value="Unassembled WGS sequence"/>
</dbReference>
<evidence type="ECO:0000256" key="15">
    <source>
        <dbReference type="PIRSR" id="PIRSR603739-50"/>
    </source>
</evidence>
<dbReference type="SFLD" id="SFLDF00314">
    <property type="entry name" value="L-lysine_2_3-aminomutase_(yjeK"/>
    <property type="match status" value="1"/>
</dbReference>
<dbReference type="PROSITE" id="PS51918">
    <property type="entry name" value="RADICAL_SAM"/>
    <property type="match status" value="1"/>
</dbReference>
<feature type="binding site" evidence="14">
    <location>
        <position position="124"/>
    </location>
    <ligand>
        <name>[4Fe-4S] cluster</name>
        <dbReference type="ChEBI" id="CHEBI:49883"/>
        <note>4Fe-4S-S-AdoMet</note>
    </ligand>
</feature>
<protein>
    <recommendedName>
        <fullName evidence="5">L-lysine 2,3-aminomutase</fullName>
    </recommendedName>
    <alternativeName>
        <fullName evidence="13">EF-P post-translational modification enzyme B</fullName>
    </alternativeName>
</protein>
<organism evidence="17 18">
    <name type="scientific">Celerinatantimonas diazotrophica</name>
    <dbReference type="NCBI Taxonomy" id="412034"/>
    <lineage>
        <taxon>Bacteria</taxon>
        <taxon>Pseudomonadati</taxon>
        <taxon>Pseudomonadota</taxon>
        <taxon>Gammaproteobacteria</taxon>
        <taxon>Celerinatantimonadaceae</taxon>
        <taxon>Celerinatantimonas</taxon>
    </lineage>
</organism>
<evidence type="ECO:0000256" key="7">
    <source>
        <dbReference type="ARBA" id="ARBA00022691"/>
    </source>
</evidence>
<evidence type="ECO:0000256" key="1">
    <source>
        <dbReference type="ARBA" id="ARBA00001352"/>
    </source>
</evidence>
<evidence type="ECO:0000256" key="8">
    <source>
        <dbReference type="ARBA" id="ARBA00022723"/>
    </source>
</evidence>
<keyword evidence="7" id="KW-0949">S-adenosyl-L-methionine</keyword>
<keyword evidence="10" id="KW-0408">Iron</keyword>
<sequence length="342" mass="38814">MTQIVTRNRHSLHNYWQKELADVITSVDELLELVGLNPDDYVEDRKAKQLFALRVPRYFASLIEPNNPADPLLRQVLPMHQEFIEMPGFTSDPLQEQQGPVPGLLHKYTNRVLLIVRGGCAINCRYCFRRHFPYQDNAPGSHGWQAAIDYIAQRTEINEVIFSGGDPLMANDRHLAKLIHALAEIPHLKRLRIHSRLPVVIPSRITNELVELLAKCRLKTILVTHINHPNEVSQTLTEALKPLKSRGIWLLNQSVLLAGVNDDAQTLANLSEALFASDIQPYYLHLLDKVTGATHFDVSHQDAVAIMHQLYELLPGFLIPRLVREEPHKPSKTPQDLGLSLL</sequence>
<dbReference type="AlphaFoldDB" id="A0A4R1K1Z3"/>
<gene>
    <name evidence="17" type="ORF">EV690_1632</name>
</gene>
<evidence type="ECO:0000256" key="3">
    <source>
        <dbReference type="ARBA" id="ARBA00001966"/>
    </source>
</evidence>
<dbReference type="CDD" id="cd01335">
    <property type="entry name" value="Radical_SAM"/>
    <property type="match status" value="1"/>
</dbReference>
<dbReference type="SUPFAM" id="SSF102114">
    <property type="entry name" value="Radical SAM enzymes"/>
    <property type="match status" value="1"/>
</dbReference>
<dbReference type="EMBL" id="SMGD01000012">
    <property type="protein sequence ID" value="TCK57930.1"/>
    <property type="molecule type" value="Genomic_DNA"/>
</dbReference>
<dbReference type="InterPro" id="IPR003739">
    <property type="entry name" value="Lys_aminomutase/Glu_NH3_mut"/>
</dbReference>
<evidence type="ECO:0000256" key="5">
    <source>
        <dbReference type="ARBA" id="ARBA00022363"/>
    </source>
</evidence>
<evidence type="ECO:0000256" key="14">
    <source>
        <dbReference type="PIRSR" id="PIRSR004911-1"/>
    </source>
</evidence>
<reference evidence="17 18" key="1">
    <citation type="submission" date="2019-03" db="EMBL/GenBank/DDBJ databases">
        <title>Genomic Encyclopedia of Type Strains, Phase IV (KMG-IV): sequencing the most valuable type-strain genomes for metagenomic binning, comparative biology and taxonomic classification.</title>
        <authorList>
            <person name="Goeker M."/>
        </authorList>
    </citation>
    <scope>NUCLEOTIDE SEQUENCE [LARGE SCALE GENOMIC DNA]</scope>
    <source>
        <strain evidence="17 18">DSM 18577</strain>
    </source>
</reference>
<dbReference type="InterPro" id="IPR013785">
    <property type="entry name" value="Aldolase_TIM"/>
</dbReference>
<keyword evidence="9 15" id="KW-0663">Pyridoxal phosphate</keyword>
<evidence type="ECO:0000259" key="16">
    <source>
        <dbReference type="PROSITE" id="PS51918"/>
    </source>
</evidence>
<evidence type="ECO:0000256" key="6">
    <source>
        <dbReference type="ARBA" id="ARBA00022485"/>
    </source>
</evidence>
<evidence type="ECO:0000256" key="4">
    <source>
        <dbReference type="ARBA" id="ARBA00008703"/>
    </source>
</evidence>
<dbReference type="SFLD" id="SFLDG01070">
    <property type="entry name" value="PLP-dependent"/>
    <property type="match status" value="1"/>
</dbReference>
<evidence type="ECO:0000256" key="9">
    <source>
        <dbReference type="ARBA" id="ARBA00022898"/>
    </source>
</evidence>
<dbReference type="GO" id="GO:0051539">
    <property type="term" value="F:4 iron, 4 sulfur cluster binding"/>
    <property type="evidence" value="ECO:0007669"/>
    <property type="project" value="UniProtKB-KW"/>
</dbReference>
<dbReference type="Pfam" id="PF04055">
    <property type="entry name" value="Radical_SAM"/>
    <property type="match status" value="1"/>
</dbReference>
<evidence type="ECO:0000313" key="18">
    <source>
        <dbReference type="Proteomes" id="UP000295565"/>
    </source>
</evidence>
<feature type="binding site" evidence="14">
    <location>
        <position position="127"/>
    </location>
    <ligand>
        <name>[4Fe-4S] cluster</name>
        <dbReference type="ChEBI" id="CHEBI:49883"/>
        <note>4Fe-4S-S-AdoMet</note>
    </ligand>
</feature>
<comment type="catalytic activity">
    <reaction evidence="1">
        <text>L-lysine = D-beta-lysine</text>
        <dbReference type="Rhea" id="RHEA:44148"/>
        <dbReference type="ChEBI" id="CHEBI:32551"/>
        <dbReference type="ChEBI" id="CHEBI:84138"/>
    </reaction>
</comment>
<dbReference type="InterPro" id="IPR007197">
    <property type="entry name" value="rSAM"/>
</dbReference>
<keyword evidence="11 14" id="KW-0411">Iron-sulfur</keyword>